<comment type="cofactor">
    <cofactor evidence="1">
        <name>FAD</name>
        <dbReference type="ChEBI" id="CHEBI:57692"/>
    </cofactor>
</comment>
<dbReference type="PANTHER" id="PTHR11552">
    <property type="entry name" value="GLUCOSE-METHANOL-CHOLINE GMC OXIDOREDUCTASE"/>
    <property type="match status" value="1"/>
</dbReference>
<reference evidence="7 8" key="1">
    <citation type="submission" date="2012-08" db="EMBL/GenBank/DDBJ databases">
        <authorList>
            <person name="Gan P.H.P."/>
            <person name="Ikeda K."/>
            <person name="Irieda H."/>
            <person name="Narusaka M."/>
            <person name="O'Connell R.J."/>
            <person name="Narusaka Y."/>
            <person name="Takano Y."/>
            <person name="Kubo Y."/>
            <person name="Shirasu K."/>
        </authorList>
    </citation>
    <scope>NUCLEOTIDE SEQUENCE [LARGE SCALE GENOMIC DNA]</scope>
    <source>
        <strain evidence="7 8">Nara gc5</strain>
    </source>
</reference>
<name>A0A7J6J1Q0_COLFN</name>
<dbReference type="InParanoid" id="A0A7J6J1Q0"/>
<dbReference type="Pfam" id="PF00732">
    <property type="entry name" value="GMC_oxred_N"/>
    <property type="match status" value="2"/>
</dbReference>
<evidence type="ECO:0000313" key="8">
    <source>
        <dbReference type="Proteomes" id="UP000011096"/>
    </source>
</evidence>
<feature type="domain" description="Glucose-methanol-choline oxidoreductase N-terminal" evidence="6">
    <location>
        <begin position="168"/>
        <end position="182"/>
    </location>
</feature>
<dbReference type="InterPro" id="IPR000172">
    <property type="entry name" value="GMC_OxRdtase_N"/>
</dbReference>
<keyword evidence="5" id="KW-0560">Oxidoreductase</keyword>
<dbReference type="SUPFAM" id="SSF51905">
    <property type="entry name" value="FAD/NAD(P)-binding domain"/>
    <property type="match status" value="1"/>
</dbReference>
<dbReference type="PROSITE" id="PS00624">
    <property type="entry name" value="GMC_OXRED_2"/>
    <property type="match status" value="1"/>
</dbReference>
<evidence type="ECO:0000256" key="1">
    <source>
        <dbReference type="ARBA" id="ARBA00001974"/>
    </source>
</evidence>
<reference evidence="7 8" key="2">
    <citation type="submission" date="2020-04" db="EMBL/GenBank/DDBJ databases">
        <title>Genome sequencing and assembly of multiple isolates from the Colletotrichum gloeosporioides species complex.</title>
        <authorList>
            <person name="Gan P."/>
            <person name="Shirasu K."/>
        </authorList>
    </citation>
    <scope>NUCLEOTIDE SEQUENCE [LARGE SCALE GENOMIC DNA]</scope>
    <source>
        <strain evidence="7 8">Nara gc5</strain>
    </source>
</reference>
<keyword evidence="3" id="KW-0285">Flavoprotein</keyword>
<dbReference type="InterPro" id="IPR007867">
    <property type="entry name" value="GMC_OxRtase_C"/>
</dbReference>
<evidence type="ECO:0000256" key="4">
    <source>
        <dbReference type="ARBA" id="ARBA00022827"/>
    </source>
</evidence>
<proteinExistence type="inferred from homology"/>
<dbReference type="GO" id="GO:0050660">
    <property type="term" value="F:flavin adenine dinucleotide binding"/>
    <property type="evidence" value="ECO:0007669"/>
    <property type="project" value="InterPro"/>
</dbReference>
<gene>
    <name evidence="7" type="primary">betA-0</name>
    <name evidence="7" type="ORF">CGGC5_v009861</name>
</gene>
<dbReference type="Pfam" id="PF05199">
    <property type="entry name" value="GMC_oxred_C"/>
    <property type="match status" value="1"/>
</dbReference>
<evidence type="ECO:0000259" key="6">
    <source>
        <dbReference type="PROSITE" id="PS00624"/>
    </source>
</evidence>
<dbReference type="InterPro" id="IPR036188">
    <property type="entry name" value="FAD/NAD-bd_sf"/>
</dbReference>
<dbReference type="RefSeq" id="XP_066008577.1">
    <property type="nucleotide sequence ID" value="XM_066152230.1"/>
</dbReference>
<dbReference type="PANTHER" id="PTHR11552:SF201">
    <property type="entry name" value="GLUCOSE-METHANOL-CHOLINE OXIDOREDUCTASE N-TERMINAL DOMAIN-CONTAINING PROTEIN"/>
    <property type="match status" value="1"/>
</dbReference>
<sequence>MIPRFYPGASGFAPGTRYDWNLTTVPQTFLQGQTVNLTQGHIIGGSSTVNAMIFDRGMPSNYDSWAALGNEGWGFENLLPYFKKSETFTAATPEHASLYGLTHDPACHGYEGPVQLSYLAWSHPNNITKIILDTTEGKMIAKGVEFSSTTSGSLQSAVATQEIIVSAGALNSPKILQLSGIGPASLLTMNPGISANSDLDNATFDAEQRDLYYAERKALAFIPLYNFTEADLSNNLISSIEVNSTQCLHDSIDSTVVAGYEKQTGLIASMHSKGSTAAMELLYVDGGRSVVNILMHPLSRGTVSITSSDPFAPPAIDPRYFSHPYDGQVLVESLRFNRKLLATAPIQALGATETLPGTATESDADILSFIKGVTSTEYHYVGTCAMLPKALEKAADIILGHSVEGRE</sequence>
<protein>
    <submittedName>
        <fullName evidence="7">Oxygen-dependent choline dehydrogenase</fullName>
    </submittedName>
</protein>
<keyword evidence="4" id="KW-0274">FAD</keyword>
<dbReference type="AlphaFoldDB" id="A0A7J6J1Q0"/>
<dbReference type="Gene3D" id="3.50.50.60">
    <property type="entry name" value="FAD/NAD(P)-binding domain"/>
    <property type="match status" value="1"/>
</dbReference>
<dbReference type="Proteomes" id="UP000011096">
    <property type="component" value="Unassembled WGS sequence"/>
</dbReference>
<keyword evidence="8" id="KW-1185">Reference proteome</keyword>
<dbReference type="EMBL" id="ANPB02000005">
    <property type="protein sequence ID" value="KAF4483336.1"/>
    <property type="molecule type" value="Genomic_DNA"/>
</dbReference>
<evidence type="ECO:0000256" key="2">
    <source>
        <dbReference type="ARBA" id="ARBA00010790"/>
    </source>
</evidence>
<accession>A0A7J6J1Q0</accession>
<dbReference type="Gene3D" id="3.30.560.10">
    <property type="entry name" value="Glucose Oxidase, domain 3"/>
    <property type="match status" value="1"/>
</dbReference>
<dbReference type="GO" id="GO:0016614">
    <property type="term" value="F:oxidoreductase activity, acting on CH-OH group of donors"/>
    <property type="evidence" value="ECO:0007669"/>
    <property type="project" value="InterPro"/>
</dbReference>
<dbReference type="GeneID" id="43609656"/>
<organism evidence="7 8">
    <name type="scientific">Colletotrichum fructicola (strain Nara gc5)</name>
    <name type="common">Anthracnose fungus</name>
    <name type="synonym">Colletotrichum gloeosporioides (strain Nara gc5)</name>
    <dbReference type="NCBI Taxonomy" id="1213859"/>
    <lineage>
        <taxon>Eukaryota</taxon>
        <taxon>Fungi</taxon>
        <taxon>Dikarya</taxon>
        <taxon>Ascomycota</taxon>
        <taxon>Pezizomycotina</taxon>
        <taxon>Sordariomycetes</taxon>
        <taxon>Hypocreomycetidae</taxon>
        <taxon>Glomerellales</taxon>
        <taxon>Glomerellaceae</taxon>
        <taxon>Colletotrichum</taxon>
        <taxon>Colletotrichum gloeosporioides species complex</taxon>
    </lineage>
</organism>
<dbReference type="InterPro" id="IPR012132">
    <property type="entry name" value="GMC_OxRdtase"/>
</dbReference>
<dbReference type="SUPFAM" id="SSF54373">
    <property type="entry name" value="FAD-linked reductases, C-terminal domain"/>
    <property type="match status" value="1"/>
</dbReference>
<comment type="similarity">
    <text evidence="2">Belongs to the GMC oxidoreductase family.</text>
</comment>
<comment type="caution">
    <text evidence="7">The sequence shown here is derived from an EMBL/GenBank/DDBJ whole genome shotgun (WGS) entry which is preliminary data.</text>
</comment>
<evidence type="ECO:0000256" key="5">
    <source>
        <dbReference type="ARBA" id="ARBA00023002"/>
    </source>
</evidence>
<evidence type="ECO:0000313" key="7">
    <source>
        <dbReference type="EMBL" id="KAF4483336.1"/>
    </source>
</evidence>
<evidence type="ECO:0000256" key="3">
    <source>
        <dbReference type="ARBA" id="ARBA00022630"/>
    </source>
</evidence>
<dbReference type="OrthoDB" id="269227at2759"/>